<dbReference type="InterPro" id="IPR013785">
    <property type="entry name" value="Aldolase_TIM"/>
</dbReference>
<dbReference type="GO" id="GO:0061798">
    <property type="term" value="F:GTP 3',8'-cyclase activity"/>
    <property type="evidence" value="ECO:0007669"/>
    <property type="project" value="UniProtKB-EC"/>
</dbReference>
<evidence type="ECO:0000256" key="6">
    <source>
        <dbReference type="ARBA" id="ARBA00022723"/>
    </source>
</evidence>
<keyword evidence="4" id="KW-0004">4Fe-4S</keyword>
<dbReference type="SFLD" id="SFLDG01383">
    <property type="entry name" value="cyclic_pyranopterin_phosphate"/>
    <property type="match status" value="1"/>
</dbReference>
<dbReference type="GO" id="GO:0061799">
    <property type="term" value="F:cyclic pyranopterin monophosphate synthase activity"/>
    <property type="evidence" value="ECO:0007669"/>
    <property type="project" value="TreeGrafter"/>
</dbReference>
<dbReference type="Pfam" id="PF04055">
    <property type="entry name" value="Radical_SAM"/>
    <property type="match status" value="1"/>
</dbReference>
<evidence type="ECO:0000256" key="12">
    <source>
        <dbReference type="ARBA" id="ARBA00023239"/>
    </source>
</evidence>
<keyword evidence="5" id="KW-0949">S-adenosyl-L-methionine</keyword>
<evidence type="ECO:0000256" key="1">
    <source>
        <dbReference type="ARBA" id="ARBA00001966"/>
    </source>
</evidence>
<dbReference type="InterPro" id="IPR006638">
    <property type="entry name" value="Elp3/MiaA/NifB-like_rSAM"/>
</dbReference>
<comment type="pathway">
    <text evidence="2">Cofactor biosynthesis; molybdopterin biosynthesis.</text>
</comment>
<name>A0AAF3EWS3_9BILA</name>
<dbReference type="CDD" id="cd21117">
    <property type="entry name" value="Twitch_MoaA"/>
    <property type="match status" value="1"/>
</dbReference>
<dbReference type="SFLD" id="SFLDG01386">
    <property type="entry name" value="main_SPASM_domain-containing"/>
    <property type="match status" value="1"/>
</dbReference>
<keyword evidence="12" id="KW-0456">Lyase</keyword>
<dbReference type="Gene3D" id="3.20.20.70">
    <property type="entry name" value="Aldolase class I"/>
    <property type="match status" value="1"/>
</dbReference>
<keyword evidence="9" id="KW-0411">Iron-sulfur</keyword>
<evidence type="ECO:0000256" key="9">
    <source>
        <dbReference type="ARBA" id="ARBA00023014"/>
    </source>
</evidence>
<dbReference type="GO" id="GO:0005525">
    <property type="term" value="F:GTP binding"/>
    <property type="evidence" value="ECO:0007669"/>
    <property type="project" value="UniProtKB-KW"/>
</dbReference>
<dbReference type="WBParaSite" id="MBELARI_LOCUS18225">
    <property type="protein sequence ID" value="MBELARI_LOCUS18225"/>
    <property type="gene ID" value="MBELARI_LOCUS18225"/>
</dbReference>
<evidence type="ECO:0000256" key="13">
    <source>
        <dbReference type="ARBA" id="ARBA00048697"/>
    </source>
</evidence>
<evidence type="ECO:0000256" key="10">
    <source>
        <dbReference type="ARBA" id="ARBA00023134"/>
    </source>
</evidence>
<dbReference type="PROSITE" id="PS51918">
    <property type="entry name" value="RADICAL_SAM"/>
    <property type="match status" value="1"/>
</dbReference>
<dbReference type="GO" id="GO:0051539">
    <property type="term" value="F:4 iron, 4 sulfur cluster binding"/>
    <property type="evidence" value="ECO:0007669"/>
    <property type="project" value="UniProtKB-KW"/>
</dbReference>
<dbReference type="InterPro" id="IPR000385">
    <property type="entry name" value="MoaA_NifB_PqqE_Fe-S-bd_CS"/>
</dbReference>
<evidence type="ECO:0000313" key="16">
    <source>
        <dbReference type="WBParaSite" id="MBELARI_LOCUS18225"/>
    </source>
</evidence>
<dbReference type="InterPro" id="IPR007197">
    <property type="entry name" value="rSAM"/>
</dbReference>
<evidence type="ECO:0000256" key="4">
    <source>
        <dbReference type="ARBA" id="ARBA00022485"/>
    </source>
</evidence>
<evidence type="ECO:0000256" key="2">
    <source>
        <dbReference type="ARBA" id="ARBA00005046"/>
    </source>
</evidence>
<dbReference type="InterPro" id="IPR050105">
    <property type="entry name" value="MoCo_biosynth_MoaA/MoaC"/>
</dbReference>
<evidence type="ECO:0000256" key="5">
    <source>
        <dbReference type="ARBA" id="ARBA00022691"/>
    </source>
</evidence>
<comment type="catalytic activity">
    <reaction evidence="13">
        <text>GTP + AH2 + S-adenosyl-L-methionine = (8S)-3',8-cyclo-7,8-dihydroguanosine 5'-triphosphate + 5'-deoxyadenosine + L-methionine + A + H(+)</text>
        <dbReference type="Rhea" id="RHEA:49576"/>
        <dbReference type="ChEBI" id="CHEBI:13193"/>
        <dbReference type="ChEBI" id="CHEBI:15378"/>
        <dbReference type="ChEBI" id="CHEBI:17319"/>
        <dbReference type="ChEBI" id="CHEBI:17499"/>
        <dbReference type="ChEBI" id="CHEBI:37565"/>
        <dbReference type="ChEBI" id="CHEBI:57844"/>
        <dbReference type="ChEBI" id="CHEBI:59789"/>
        <dbReference type="ChEBI" id="CHEBI:131766"/>
        <dbReference type="EC" id="4.1.99.22"/>
    </reaction>
</comment>
<keyword evidence="7" id="KW-0547">Nucleotide-binding</keyword>
<dbReference type="Pfam" id="PF06463">
    <property type="entry name" value="Mob_synth_C"/>
    <property type="match status" value="1"/>
</dbReference>
<dbReference type="PANTHER" id="PTHR22960">
    <property type="entry name" value="MOLYBDOPTERIN COFACTOR SYNTHESIS PROTEIN A"/>
    <property type="match status" value="1"/>
</dbReference>
<proteinExistence type="predicted"/>
<dbReference type="Proteomes" id="UP000887575">
    <property type="component" value="Unassembled WGS sequence"/>
</dbReference>
<dbReference type="InterPro" id="IPR058240">
    <property type="entry name" value="rSAM_sf"/>
</dbReference>
<organism evidence="15 16">
    <name type="scientific">Mesorhabditis belari</name>
    <dbReference type="NCBI Taxonomy" id="2138241"/>
    <lineage>
        <taxon>Eukaryota</taxon>
        <taxon>Metazoa</taxon>
        <taxon>Ecdysozoa</taxon>
        <taxon>Nematoda</taxon>
        <taxon>Chromadorea</taxon>
        <taxon>Rhabditida</taxon>
        <taxon>Rhabditina</taxon>
        <taxon>Rhabditomorpha</taxon>
        <taxon>Rhabditoidea</taxon>
        <taxon>Rhabditidae</taxon>
        <taxon>Mesorhabditinae</taxon>
        <taxon>Mesorhabditis</taxon>
    </lineage>
</organism>
<evidence type="ECO:0000259" key="14">
    <source>
        <dbReference type="PROSITE" id="PS51918"/>
    </source>
</evidence>
<evidence type="ECO:0000256" key="7">
    <source>
        <dbReference type="ARBA" id="ARBA00022741"/>
    </source>
</evidence>
<dbReference type="InterPro" id="IPR010505">
    <property type="entry name" value="MoaA_twitch"/>
</dbReference>
<dbReference type="CDD" id="cd01335">
    <property type="entry name" value="Radical_SAM"/>
    <property type="match status" value="1"/>
</dbReference>
<dbReference type="GO" id="GO:0046872">
    <property type="term" value="F:metal ion binding"/>
    <property type="evidence" value="ECO:0007669"/>
    <property type="project" value="UniProtKB-KW"/>
</dbReference>
<feature type="domain" description="Radical SAM core" evidence="14">
    <location>
        <begin position="110"/>
        <end position="332"/>
    </location>
</feature>
<keyword evidence="10" id="KW-0342">GTP-binding</keyword>
<dbReference type="PROSITE" id="PS01305">
    <property type="entry name" value="MOAA_NIFB_PQQE"/>
    <property type="match status" value="1"/>
</dbReference>
<evidence type="ECO:0000256" key="8">
    <source>
        <dbReference type="ARBA" id="ARBA00023004"/>
    </source>
</evidence>
<dbReference type="SMART" id="SM00729">
    <property type="entry name" value="Elp3"/>
    <property type="match status" value="1"/>
</dbReference>
<evidence type="ECO:0000256" key="3">
    <source>
        <dbReference type="ARBA" id="ARBA00012167"/>
    </source>
</evidence>
<dbReference type="PANTHER" id="PTHR22960:SF0">
    <property type="entry name" value="MOLYBDENUM COFACTOR BIOSYNTHESIS PROTEIN 1"/>
    <property type="match status" value="1"/>
</dbReference>
<dbReference type="SUPFAM" id="SSF102114">
    <property type="entry name" value="Radical SAM enzymes"/>
    <property type="match status" value="1"/>
</dbReference>
<dbReference type="InterPro" id="IPR013483">
    <property type="entry name" value="MoaA"/>
</dbReference>
<evidence type="ECO:0000313" key="15">
    <source>
        <dbReference type="Proteomes" id="UP000887575"/>
    </source>
</evidence>
<comment type="cofactor">
    <cofactor evidence="1">
        <name>[4Fe-4S] cluster</name>
        <dbReference type="ChEBI" id="CHEBI:49883"/>
    </cofactor>
</comment>
<keyword evidence="15" id="KW-1185">Reference proteome</keyword>
<dbReference type="SFLD" id="SFLDS00029">
    <property type="entry name" value="Radical_SAM"/>
    <property type="match status" value="1"/>
</dbReference>
<sequence>MRVSQSVARTFQTLCNASARQQLQQCSNRRCSVQAARKKTVSETPIIGTSLPPTIQLGDSPQQSPFYETPEIIINETRIQEQTMAARRSEVRSKIREIEERTGKIPLVDSFARVHNYLRISLTETCNFSCSYCMPAGGVDGHSKSDLMTNEEIIVLARVFARRGINKIRLTGGEPTLRKDLHKLIAELKKIDGIDDIGITTNGLILGRQLDQLKAAGLDKINISLDTLIPRRFEQMTKVFGFEKVFKAIDATEAAYGRVKVNVVVIRGFNTDELTSFVHATKNRNWDVRFIEFMPFGGNDFKDDKFVGYSEQLEIIRKDFGNQIVRLQDSPNDTSKAYKIIGHRGQFGFISSMSDNFCSTCNRVRLTANGNLKVCLHSNAEVSLVDALRRGGTERNVEEIIEKALWKKKAEHAGLEMLPHMENRPMVLIGG</sequence>
<dbReference type="AlphaFoldDB" id="A0AAF3EWS3"/>
<accession>A0AAF3EWS3</accession>
<keyword evidence="8" id="KW-0408">Iron</keyword>
<keyword evidence="11" id="KW-0501">Molybdenum cofactor biosynthesis</keyword>
<keyword evidence="6" id="KW-0479">Metal-binding</keyword>
<dbReference type="SFLD" id="SFLDG01067">
    <property type="entry name" value="SPASM/twitch_domain_containing"/>
    <property type="match status" value="1"/>
</dbReference>
<dbReference type="NCBIfam" id="TIGR02666">
    <property type="entry name" value="moaA"/>
    <property type="match status" value="1"/>
</dbReference>
<dbReference type="EC" id="4.1.99.22" evidence="3"/>
<dbReference type="GO" id="GO:0006777">
    <property type="term" value="P:Mo-molybdopterin cofactor biosynthetic process"/>
    <property type="evidence" value="ECO:0007669"/>
    <property type="project" value="UniProtKB-KW"/>
</dbReference>
<reference evidence="16" key="1">
    <citation type="submission" date="2024-02" db="UniProtKB">
        <authorList>
            <consortium name="WormBaseParasite"/>
        </authorList>
    </citation>
    <scope>IDENTIFICATION</scope>
</reference>
<dbReference type="InterPro" id="IPR040064">
    <property type="entry name" value="MoaA-like"/>
</dbReference>
<protein>
    <recommendedName>
        <fullName evidence="3">GTP 3',8-cyclase</fullName>
        <ecNumber evidence="3">4.1.99.22</ecNumber>
    </recommendedName>
</protein>
<evidence type="ECO:0000256" key="11">
    <source>
        <dbReference type="ARBA" id="ARBA00023150"/>
    </source>
</evidence>